<comment type="similarity">
    <text evidence="1">Belongs to the short-chain dehydrogenases/reductases (SDR) family.</text>
</comment>
<dbReference type="InterPro" id="IPR051911">
    <property type="entry name" value="SDR_oxidoreductase"/>
</dbReference>
<dbReference type="EMBL" id="JAGIXG020000007">
    <property type="protein sequence ID" value="KAI6783627.1"/>
    <property type="molecule type" value="Genomic_DNA"/>
</dbReference>
<keyword evidence="5" id="KW-1185">Reference proteome</keyword>
<dbReference type="InterPro" id="IPR002347">
    <property type="entry name" value="SDR_fam"/>
</dbReference>
<protein>
    <submittedName>
        <fullName evidence="4">Oxidoreductase YusZ</fullName>
    </submittedName>
</protein>
<dbReference type="PRINTS" id="PR00081">
    <property type="entry name" value="GDHRDH"/>
</dbReference>
<evidence type="ECO:0000256" key="3">
    <source>
        <dbReference type="SAM" id="MobiDB-lite"/>
    </source>
</evidence>
<gene>
    <name evidence="4" type="ORF">J7T54_005656</name>
</gene>
<proteinExistence type="inferred from homology"/>
<evidence type="ECO:0000256" key="2">
    <source>
        <dbReference type="ARBA" id="ARBA00023002"/>
    </source>
</evidence>
<name>A0A9P9Y504_9HYPO</name>
<dbReference type="GeneID" id="75832139"/>
<evidence type="ECO:0000313" key="5">
    <source>
        <dbReference type="Proteomes" id="UP001055219"/>
    </source>
</evidence>
<dbReference type="AlphaFoldDB" id="A0A9P9Y504"/>
<keyword evidence="2" id="KW-0560">Oxidoreductase</keyword>
<dbReference type="OrthoDB" id="1274115at2759"/>
<reference evidence="4" key="1">
    <citation type="journal article" date="2021" name="J Fungi (Basel)">
        <title>Genomic and Metabolomic Analyses of the Marine Fungus Emericellopsis cladophorae: Insights into Saltwater Adaptability Mechanisms and Its Biosynthetic Potential.</title>
        <authorList>
            <person name="Goncalves M.F.M."/>
            <person name="Hilario S."/>
            <person name="Van de Peer Y."/>
            <person name="Esteves A.C."/>
            <person name="Alves A."/>
        </authorList>
    </citation>
    <scope>NUCLEOTIDE SEQUENCE</scope>
    <source>
        <strain evidence="4">MUM 19.33</strain>
    </source>
</reference>
<dbReference type="RefSeq" id="XP_051364483.1">
    <property type="nucleotide sequence ID" value="XM_051504099.1"/>
</dbReference>
<dbReference type="SUPFAM" id="SSF51735">
    <property type="entry name" value="NAD(P)-binding Rossmann-fold domains"/>
    <property type="match status" value="1"/>
</dbReference>
<evidence type="ECO:0000256" key="1">
    <source>
        <dbReference type="ARBA" id="ARBA00006484"/>
    </source>
</evidence>
<sequence>MAPVWFITATSSGFGHEIALRALCRGHTVIATARNISRIQDLAEAGAHTMAFDVTSPFTEMQDTAKTIFDKFGRVDYLVNAAGFILEGAVEEFSPEETHRIFNVNVFGVMNTFKAFLPHLRTQEIGDGGTRATVVCIGSLGSWQGGASYAAYSMTKASCSMLMESLRIELAPYKIVSSVIEPGYFRTGFLSSNALVQTKERIDAYEDPKTPAGATRKGLRQVHGNQPGDVKRGAEVVVQVLTRTGVSKGREVPVRIVLGTDCEETIRAQCAKVTSYLDEWQDVIRSTDYPKGE</sequence>
<evidence type="ECO:0000313" key="4">
    <source>
        <dbReference type="EMBL" id="KAI6783627.1"/>
    </source>
</evidence>
<dbReference type="GO" id="GO:0016491">
    <property type="term" value="F:oxidoreductase activity"/>
    <property type="evidence" value="ECO:0007669"/>
    <property type="project" value="UniProtKB-KW"/>
</dbReference>
<dbReference type="Pfam" id="PF00106">
    <property type="entry name" value="adh_short"/>
    <property type="match status" value="1"/>
</dbReference>
<dbReference type="PANTHER" id="PTHR43976:SF16">
    <property type="entry name" value="SHORT-CHAIN DEHYDROGENASE_REDUCTASE FAMILY PROTEIN"/>
    <property type="match status" value="1"/>
</dbReference>
<dbReference type="Gene3D" id="3.40.50.720">
    <property type="entry name" value="NAD(P)-binding Rossmann-like Domain"/>
    <property type="match status" value="1"/>
</dbReference>
<accession>A0A9P9Y504</accession>
<dbReference type="Proteomes" id="UP001055219">
    <property type="component" value="Unassembled WGS sequence"/>
</dbReference>
<feature type="region of interest" description="Disordered" evidence="3">
    <location>
        <begin position="207"/>
        <end position="226"/>
    </location>
</feature>
<organism evidence="4 5">
    <name type="scientific">Emericellopsis cladophorae</name>
    <dbReference type="NCBI Taxonomy" id="2686198"/>
    <lineage>
        <taxon>Eukaryota</taxon>
        <taxon>Fungi</taxon>
        <taxon>Dikarya</taxon>
        <taxon>Ascomycota</taxon>
        <taxon>Pezizomycotina</taxon>
        <taxon>Sordariomycetes</taxon>
        <taxon>Hypocreomycetidae</taxon>
        <taxon>Hypocreales</taxon>
        <taxon>Bionectriaceae</taxon>
        <taxon>Emericellopsis</taxon>
    </lineage>
</organism>
<dbReference type="InterPro" id="IPR036291">
    <property type="entry name" value="NAD(P)-bd_dom_sf"/>
</dbReference>
<reference evidence="4" key="2">
    <citation type="submission" date="2022-07" db="EMBL/GenBank/DDBJ databases">
        <authorList>
            <person name="Goncalves M.F.M."/>
            <person name="Hilario S."/>
            <person name="Van De Peer Y."/>
            <person name="Esteves A.C."/>
            <person name="Alves A."/>
        </authorList>
    </citation>
    <scope>NUCLEOTIDE SEQUENCE</scope>
    <source>
        <strain evidence="4">MUM 19.33</strain>
    </source>
</reference>
<dbReference type="PANTHER" id="PTHR43976">
    <property type="entry name" value="SHORT CHAIN DEHYDROGENASE"/>
    <property type="match status" value="1"/>
</dbReference>
<comment type="caution">
    <text evidence="4">The sequence shown here is derived from an EMBL/GenBank/DDBJ whole genome shotgun (WGS) entry which is preliminary data.</text>
</comment>